<dbReference type="GO" id="GO:0015288">
    <property type="term" value="F:porin activity"/>
    <property type="evidence" value="ECO:0007669"/>
    <property type="project" value="UniProtKB-KW"/>
</dbReference>
<dbReference type="PANTHER" id="PTHR34501:SF9">
    <property type="entry name" value="MAJOR OUTER MEMBRANE PROTEIN P.IA"/>
    <property type="match status" value="1"/>
</dbReference>
<dbReference type="InterPro" id="IPR023614">
    <property type="entry name" value="Porin_dom_sf"/>
</dbReference>
<dbReference type="RefSeq" id="WP_029700560.1">
    <property type="nucleotide sequence ID" value="NZ_CP037901.1"/>
</dbReference>
<dbReference type="PRINTS" id="PR00184">
    <property type="entry name" value="NEISSPPORIN"/>
</dbReference>
<dbReference type="Proteomes" id="UP000253772">
    <property type="component" value="Chromosome c2"/>
</dbReference>
<dbReference type="CDD" id="cd00342">
    <property type="entry name" value="gram_neg_porins"/>
    <property type="match status" value="1"/>
</dbReference>
<protein>
    <submittedName>
        <fullName evidence="13">Porin</fullName>
    </submittedName>
</protein>
<evidence type="ECO:0000256" key="10">
    <source>
        <dbReference type="ARBA" id="ARBA00023237"/>
    </source>
</evidence>
<dbReference type="GO" id="GO:0006811">
    <property type="term" value="P:monoatomic ion transport"/>
    <property type="evidence" value="ECO:0007669"/>
    <property type="project" value="UniProtKB-KW"/>
</dbReference>
<dbReference type="Gene3D" id="2.40.160.10">
    <property type="entry name" value="Porin"/>
    <property type="match status" value="1"/>
</dbReference>
<keyword evidence="5" id="KW-0812">Transmembrane</keyword>
<evidence type="ECO:0000256" key="5">
    <source>
        <dbReference type="ARBA" id="ARBA00022692"/>
    </source>
</evidence>
<feature type="chain" id="PRO_5019825360" evidence="11">
    <location>
        <begin position="25"/>
        <end position="376"/>
    </location>
</feature>
<keyword evidence="8" id="KW-0626">Porin</keyword>
<feature type="signal peptide" evidence="11">
    <location>
        <begin position="1"/>
        <end position="24"/>
    </location>
</feature>
<name>A0A482IX61_9BURK</name>
<gene>
    <name evidence="13" type="ORF">DDF84_025515</name>
</gene>
<keyword evidence="10" id="KW-0998">Cell outer membrane</keyword>
<dbReference type="SUPFAM" id="SSF56935">
    <property type="entry name" value="Porins"/>
    <property type="match status" value="1"/>
</dbReference>
<proteinExistence type="predicted"/>
<dbReference type="GO" id="GO:0046930">
    <property type="term" value="C:pore complex"/>
    <property type="evidence" value="ECO:0007669"/>
    <property type="project" value="UniProtKB-KW"/>
</dbReference>
<keyword evidence="4" id="KW-1134">Transmembrane beta strand</keyword>
<keyword evidence="7" id="KW-0406">Ion transport</keyword>
<comment type="subcellular location">
    <subcellularLocation>
        <location evidence="1">Cell outer membrane</location>
        <topology evidence="1">Multi-pass membrane protein</topology>
    </subcellularLocation>
</comment>
<evidence type="ECO:0000256" key="8">
    <source>
        <dbReference type="ARBA" id="ARBA00023114"/>
    </source>
</evidence>
<organism evidence="13 14">
    <name type="scientific">Cupriavidus metallidurans</name>
    <dbReference type="NCBI Taxonomy" id="119219"/>
    <lineage>
        <taxon>Bacteria</taxon>
        <taxon>Pseudomonadati</taxon>
        <taxon>Pseudomonadota</taxon>
        <taxon>Betaproteobacteria</taxon>
        <taxon>Burkholderiales</taxon>
        <taxon>Burkholderiaceae</taxon>
        <taxon>Cupriavidus</taxon>
    </lineage>
</organism>
<dbReference type="GO" id="GO:0009279">
    <property type="term" value="C:cell outer membrane"/>
    <property type="evidence" value="ECO:0007669"/>
    <property type="project" value="UniProtKB-SubCell"/>
</dbReference>
<evidence type="ECO:0000256" key="3">
    <source>
        <dbReference type="ARBA" id="ARBA00022448"/>
    </source>
</evidence>
<dbReference type="EMBL" id="CP037901">
    <property type="protein sequence ID" value="QBP13011.1"/>
    <property type="molecule type" value="Genomic_DNA"/>
</dbReference>
<dbReference type="OrthoDB" id="9128909at2"/>
<comment type="subunit">
    <text evidence="2">Homotrimer.</text>
</comment>
<evidence type="ECO:0000256" key="2">
    <source>
        <dbReference type="ARBA" id="ARBA00011233"/>
    </source>
</evidence>
<sequence length="376" mass="40590">MILKSKYTALALAVGAVCAGQAQAQSNVTLYGLIDTTLSTISNADAQGHRLTGFHQPAWFSGNRWGLTGAEDLGAGTKAIFKLESEFQSFDGAMDTPGVLFNRDAWVGIDNATLGKITFGRQDAIARDPIASGIYGDPYGSAVLTTEEGGYTNNNNFKQLVFYAGSATGTRMNNGVVWKKIWDNGLVAGAGYQFGETPGNPSRNTTESVTLGYNGSNFHVSGFYTQAKLGDLWHRSYSVGGNYIWGIVRANAGYFHYTADQGALGMRRDDAYTVSLKIAPAGAFDYAIGYQMMKAGNAALNADGFTLNAFTDTSASTVTDSGRKNTIYGSIFYHFSKRTEVYLAADYMFLQHGYHASQSNGFSHQSEFAVGMRTRF</sequence>
<keyword evidence="3" id="KW-0813">Transport</keyword>
<evidence type="ECO:0000259" key="12">
    <source>
        <dbReference type="Pfam" id="PF13609"/>
    </source>
</evidence>
<keyword evidence="6 11" id="KW-0732">Signal</keyword>
<evidence type="ECO:0000256" key="4">
    <source>
        <dbReference type="ARBA" id="ARBA00022452"/>
    </source>
</evidence>
<evidence type="ECO:0000256" key="6">
    <source>
        <dbReference type="ARBA" id="ARBA00022729"/>
    </source>
</evidence>
<evidence type="ECO:0000256" key="7">
    <source>
        <dbReference type="ARBA" id="ARBA00023065"/>
    </source>
</evidence>
<dbReference type="InterPro" id="IPR033900">
    <property type="entry name" value="Gram_neg_porin_domain"/>
</dbReference>
<evidence type="ECO:0000313" key="13">
    <source>
        <dbReference type="EMBL" id="QBP13011.1"/>
    </source>
</evidence>
<keyword evidence="9" id="KW-0472">Membrane</keyword>
<accession>A0A482IX61</accession>
<feature type="domain" description="Porin" evidence="12">
    <location>
        <begin position="11"/>
        <end position="348"/>
    </location>
</feature>
<dbReference type="Pfam" id="PF13609">
    <property type="entry name" value="Porin_4"/>
    <property type="match status" value="1"/>
</dbReference>
<dbReference type="PANTHER" id="PTHR34501">
    <property type="entry name" value="PROTEIN YDDL-RELATED"/>
    <property type="match status" value="1"/>
</dbReference>
<reference evidence="13 14" key="1">
    <citation type="submission" date="2019-03" db="EMBL/GenBank/DDBJ databases">
        <title>Comparative insights into the high quality Complete genome sequence of highly metal resistant Cupriavidus metallidurans strain BS1 isolated from a gold-copper mine.</title>
        <authorList>
            <person name="Mazhar H.S."/>
            <person name="Rensing C."/>
        </authorList>
    </citation>
    <scope>NUCLEOTIDE SEQUENCE [LARGE SCALE GENOMIC DNA]</scope>
    <source>
        <strain evidence="13 14">BS1</strain>
    </source>
</reference>
<evidence type="ECO:0000256" key="1">
    <source>
        <dbReference type="ARBA" id="ARBA00004571"/>
    </source>
</evidence>
<dbReference type="AlphaFoldDB" id="A0A482IX61"/>
<dbReference type="InterPro" id="IPR050298">
    <property type="entry name" value="Gram-neg_bact_OMP"/>
</dbReference>
<evidence type="ECO:0000313" key="14">
    <source>
        <dbReference type="Proteomes" id="UP000253772"/>
    </source>
</evidence>
<dbReference type="InterPro" id="IPR002299">
    <property type="entry name" value="Porin_Neis"/>
</dbReference>
<evidence type="ECO:0000256" key="11">
    <source>
        <dbReference type="SAM" id="SignalP"/>
    </source>
</evidence>
<evidence type="ECO:0000256" key="9">
    <source>
        <dbReference type="ARBA" id="ARBA00023136"/>
    </source>
</evidence>